<evidence type="ECO:0000256" key="1">
    <source>
        <dbReference type="ARBA" id="ARBA00007734"/>
    </source>
</evidence>
<dbReference type="InterPro" id="IPR023346">
    <property type="entry name" value="Lysozyme-like_dom_sf"/>
</dbReference>
<accession>A0A4R1IBD5</accession>
<evidence type="ECO:0000313" key="6">
    <source>
        <dbReference type="EMBL" id="TCK30359.1"/>
    </source>
</evidence>
<evidence type="ECO:0000256" key="3">
    <source>
        <dbReference type="SAM" id="MobiDB-lite"/>
    </source>
</evidence>
<dbReference type="Gene3D" id="1.10.530.10">
    <property type="match status" value="1"/>
</dbReference>
<dbReference type="Pfam" id="PF01464">
    <property type="entry name" value="SLT"/>
    <property type="match status" value="1"/>
</dbReference>
<organism evidence="6 7">
    <name type="scientific">Ancylobacter aquaticus</name>
    <dbReference type="NCBI Taxonomy" id="100"/>
    <lineage>
        <taxon>Bacteria</taxon>
        <taxon>Pseudomonadati</taxon>
        <taxon>Pseudomonadota</taxon>
        <taxon>Alphaproteobacteria</taxon>
        <taxon>Hyphomicrobiales</taxon>
        <taxon>Xanthobacteraceae</taxon>
        <taxon>Ancylobacter</taxon>
    </lineage>
</organism>
<keyword evidence="7" id="KW-1185">Reference proteome</keyword>
<dbReference type="AlphaFoldDB" id="A0A4R1IBD5"/>
<evidence type="ECO:0000259" key="5">
    <source>
        <dbReference type="Pfam" id="PF01464"/>
    </source>
</evidence>
<gene>
    <name evidence="6" type="ORF">EV667_0447</name>
</gene>
<name>A0A4R1IBD5_ANCAQ</name>
<feature type="signal peptide" evidence="4">
    <location>
        <begin position="1"/>
        <end position="25"/>
    </location>
</feature>
<comment type="similarity">
    <text evidence="2">Belongs to the virb1 family.</text>
</comment>
<dbReference type="PANTHER" id="PTHR37423:SF2">
    <property type="entry name" value="MEMBRANE-BOUND LYTIC MUREIN TRANSGLYCOSYLASE C"/>
    <property type="match status" value="1"/>
</dbReference>
<evidence type="ECO:0000256" key="2">
    <source>
        <dbReference type="ARBA" id="ARBA00009387"/>
    </source>
</evidence>
<reference evidence="6 7" key="1">
    <citation type="submission" date="2019-03" db="EMBL/GenBank/DDBJ databases">
        <title>Genomic Encyclopedia of Type Strains, Phase IV (KMG-IV): sequencing the most valuable type-strain genomes for metagenomic binning, comparative biology and taxonomic classification.</title>
        <authorList>
            <person name="Goeker M."/>
        </authorList>
    </citation>
    <scope>NUCLEOTIDE SEQUENCE [LARGE SCALE GENOMIC DNA]</scope>
    <source>
        <strain evidence="6 7">DSM 101</strain>
    </source>
</reference>
<dbReference type="SUPFAM" id="SSF53955">
    <property type="entry name" value="Lysozyme-like"/>
    <property type="match status" value="1"/>
</dbReference>
<keyword evidence="4" id="KW-0732">Signal</keyword>
<comment type="similarity">
    <text evidence="1">Belongs to the transglycosylase Slt family.</text>
</comment>
<evidence type="ECO:0000313" key="7">
    <source>
        <dbReference type="Proteomes" id="UP000295030"/>
    </source>
</evidence>
<evidence type="ECO:0000256" key="4">
    <source>
        <dbReference type="SAM" id="SignalP"/>
    </source>
</evidence>
<dbReference type="PANTHER" id="PTHR37423">
    <property type="entry name" value="SOLUBLE LYTIC MUREIN TRANSGLYCOSYLASE-RELATED"/>
    <property type="match status" value="1"/>
</dbReference>
<proteinExistence type="inferred from homology"/>
<dbReference type="RefSeq" id="WP_245515940.1">
    <property type="nucleotide sequence ID" value="NZ_SMFY01000001.1"/>
</dbReference>
<feature type="region of interest" description="Disordered" evidence="3">
    <location>
        <begin position="196"/>
        <end position="222"/>
    </location>
</feature>
<feature type="region of interest" description="Disordered" evidence="3">
    <location>
        <begin position="25"/>
        <end position="53"/>
    </location>
</feature>
<dbReference type="Proteomes" id="UP000295030">
    <property type="component" value="Unassembled WGS sequence"/>
</dbReference>
<protein>
    <submittedName>
        <fullName evidence="6">Soluble lytic murein transglycosylase-like protein</fullName>
    </submittedName>
</protein>
<comment type="caution">
    <text evidence="6">The sequence shown here is derived from an EMBL/GenBank/DDBJ whole genome shotgun (WGS) entry which is preliminary data.</text>
</comment>
<dbReference type="EMBL" id="SMFY01000001">
    <property type="protein sequence ID" value="TCK30359.1"/>
    <property type="molecule type" value="Genomic_DNA"/>
</dbReference>
<dbReference type="InterPro" id="IPR008258">
    <property type="entry name" value="Transglycosylase_SLT_dom_1"/>
</dbReference>
<feature type="chain" id="PRO_5020515150" evidence="4">
    <location>
        <begin position="26"/>
        <end position="345"/>
    </location>
</feature>
<sequence>MDAGPRAVAMLALGACLLSGSPSDASPAGAAIAGQPATSPATPARPGGRAPDKASAAALLAPVARAPAGLVAPSYFSWLTEPPREAPTGGWLLAQAQPTPQLEASRHVTTIVVPMRVSPASNSSAAESSAISDPVPAPVPLPPKRLAEVRRVILPALVPLPPPRLPETAPATALAMAPEAQPEDVAAMPDIAAEAEAAAPREDAAAPIDDSPEPANSRPTAERAPAHIEALIQRHAERFDVPAALVRRVAWRESRFDPRQRHGPYWGLMQIRVDTARGLGFRGAPKDLLDANTNMTYAVAYLANAYRVAGRDEKRAVMLYSRGYYYEAKRKRMLGSLIRTADIEP</sequence>
<feature type="domain" description="Transglycosylase SLT" evidence="5">
    <location>
        <begin position="231"/>
        <end position="324"/>
    </location>
</feature>